<evidence type="ECO:0000313" key="1">
    <source>
        <dbReference type="EMBL" id="CAD8410355.1"/>
    </source>
</evidence>
<reference evidence="1" key="1">
    <citation type="submission" date="2021-01" db="EMBL/GenBank/DDBJ databases">
        <authorList>
            <person name="Corre E."/>
            <person name="Pelletier E."/>
            <person name="Niang G."/>
            <person name="Scheremetjew M."/>
            <person name="Finn R."/>
            <person name="Kale V."/>
            <person name="Holt S."/>
            <person name="Cochrane G."/>
            <person name="Meng A."/>
            <person name="Brown T."/>
            <person name="Cohen L."/>
        </authorList>
    </citation>
    <scope>NUCLEOTIDE SEQUENCE</scope>
    <source>
        <strain evidence="1">CCAP1064/1</strain>
    </source>
</reference>
<accession>A0A7S0C1U5</accession>
<sequence>MSAIATSGTYYVSVTSLLLKSFLMAPKFMYYTSPAFREAAVAPGNLLCTTAGYNGLQMTITVWESKDKMREYYMGGAHAAAMKQLKSISSYAKIHGYFTDEMPTDASAIEEWKVRGRVVHGDPNPLFGDQLAIDQRIK</sequence>
<gene>
    <name evidence="1" type="ORF">PINE0816_LOCUS6478</name>
</gene>
<organism evidence="1">
    <name type="scientific">Proboscia inermis</name>
    <dbReference type="NCBI Taxonomy" id="420281"/>
    <lineage>
        <taxon>Eukaryota</taxon>
        <taxon>Sar</taxon>
        <taxon>Stramenopiles</taxon>
        <taxon>Ochrophyta</taxon>
        <taxon>Bacillariophyta</taxon>
        <taxon>Coscinodiscophyceae</taxon>
        <taxon>Rhizosoleniophycidae</taxon>
        <taxon>Rhizosoleniales</taxon>
        <taxon>Rhizosoleniaceae</taxon>
        <taxon>Proboscia</taxon>
    </lineage>
</organism>
<proteinExistence type="predicted"/>
<dbReference type="EMBL" id="HBEL01013592">
    <property type="protein sequence ID" value="CAD8410355.1"/>
    <property type="molecule type" value="Transcribed_RNA"/>
</dbReference>
<dbReference type="AlphaFoldDB" id="A0A7S0C1U5"/>
<name>A0A7S0C1U5_9STRA</name>
<evidence type="ECO:0008006" key="2">
    <source>
        <dbReference type="Google" id="ProtNLM"/>
    </source>
</evidence>
<protein>
    <recommendedName>
        <fullName evidence="2">DUF3291 domain-containing protein</fullName>
    </recommendedName>
</protein>